<dbReference type="AlphaFoldDB" id="A0ABD5IXW1"/>
<dbReference type="InterPro" id="IPR009776">
    <property type="entry name" value="Spore_0_M"/>
</dbReference>
<organism evidence="1 2">
    <name type="scientific">Anoxybacteroides rupiense</name>
    <dbReference type="NCBI Taxonomy" id="311460"/>
    <lineage>
        <taxon>Bacteria</taxon>
        <taxon>Bacillati</taxon>
        <taxon>Bacillota</taxon>
        <taxon>Bacilli</taxon>
        <taxon>Bacillales</taxon>
        <taxon>Anoxybacillaceae</taxon>
        <taxon>Anoxybacteroides</taxon>
    </lineage>
</organism>
<dbReference type="Pfam" id="PF07070">
    <property type="entry name" value="Spo0M"/>
    <property type="match status" value="1"/>
</dbReference>
<protein>
    <submittedName>
        <fullName evidence="1">Sporulation protein</fullName>
    </submittedName>
</protein>
<proteinExistence type="predicted"/>
<accession>A0ABD5IXW1</accession>
<evidence type="ECO:0000313" key="1">
    <source>
        <dbReference type="EMBL" id="MED5052817.1"/>
    </source>
</evidence>
<dbReference type="PANTHER" id="PTHR40053">
    <property type="entry name" value="SPORULATION-CONTROL PROTEIN SPO0M"/>
    <property type="match status" value="1"/>
</dbReference>
<sequence>MFKKLLSKLGVGSAKVNLILQQPHVRLGEKIEGEFIIEGGTVEQHIRKLDVELHLIVRHNGQEYRRAVAVIPVAPSFTVHAGERKVWPFSYIVPLHLPITRYSVDYIFVTRLDIADGVDAMDKDAVRILPPAPLEKLFAALDKLGFREKADSGKITTYGQEFAFFPVGEFRGIIQEVECFVFFEEQGLRLRLEVDVLSGSYGYGEIELKRDIFFTYDEMNEEEAVMQKLRLLLQEMVQQPRVHPSVHSAPFYPQAAPYSSHSARHSHGMMGAIGGFAAGMLAGMVAEELLDDVIDNAFDLDDGVEDIVDDWLDGDDDGGDWL</sequence>
<name>A0ABD5IXW1_9BACL</name>
<dbReference type="PANTHER" id="PTHR40053:SF1">
    <property type="entry name" value="SPORULATION-CONTROL PROTEIN SPO0M"/>
    <property type="match status" value="1"/>
</dbReference>
<comment type="caution">
    <text evidence="1">The sequence shown here is derived from an EMBL/GenBank/DDBJ whole genome shotgun (WGS) entry which is preliminary data.</text>
</comment>
<dbReference type="EMBL" id="JARTLI010000035">
    <property type="protein sequence ID" value="MED5052817.1"/>
    <property type="molecule type" value="Genomic_DNA"/>
</dbReference>
<gene>
    <name evidence="1" type="ORF">P9850_13475</name>
</gene>
<reference evidence="1 2" key="1">
    <citation type="submission" date="2023-03" db="EMBL/GenBank/DDBJ databases">
        <title>Bacillus Genome Sequencing.</title>
        <authorList>
            <person name="Dunlap C."/>
        </authorList>
    </citation>
    <scope>NUCLEOTIDE SEQUENCE [LARGE SCALE GENOMIC DNA]</scope>
    <source>
        <strain evidence="1 2">NRS-38</strain>
    </source>
</reference>
<evidence type="ECO:0000313" key="2">
    <source>
        <dbReference type="Proteomes" id="UP001339962"/>
    </source>
</evidence>
<dbReference type="Proteomes" id="UP001339962">
    <property type="component" value="Unassembled WGS sequence"/>
</dbReference>
<dbReference type="RefSeq" id="WP_240371885.1">
    <property type="nucleotide sequence ID" value="NZ_JAHSSG010000020.1"/>
</dbReference>